<dbReference type="Proteomes" id="UP001337305">
    <property type="component" value="Unassembled WGS sequence"/>
</dbReference>
<evidence type="ECO:0000313" key="2">
    <source>
        <dbReference type="Proteomes" id="UP001337305"/>
    </source>
</evidence>
<reference evidence="1 2" key="1">
    <citation type="submission" date="2022-09" db="EMBL/GenBank/DDBJ databases">
        <title>Genome sequencing of Flavivirga sp. MEBiC05379.</title>
        <authorList>
            <person name="Oh H.-M."/>
            <person name="Kwon K.K."/>
            <person name="Park M.J."/>
            <person name="Yang S.-H."/>
        </authorList>
    </citation>
    <scope>NUCLEOTIDE SEQUENCE [LARGE SCALE GENOMIC DNA]</scope>
    <source>
        <strain evidence="1 2">MEBiC05379</strain>
    </source>
</reference>
<dbReference type="EMBL" id="JAODOP010000004">
    <property type="protein sequence ID" value="MEF3835123.1"/>
    <property type="molecule type" value="Genomic_DNA"/>
</dbReference>
<sequence>MARANRYSGTYKVITNTSLFCKTNFGVVGDPYIWDGPRGFANAKNSWNMVILLNPD</sequence>
<name>A0ABU7XX88_9FLAO</name>
<keyword evidence="2" id="KW-1185">Reference proteome</keyword>
<organism evidence="1 2">
    <name type="scientific">Flavivirga spongiicola</name>
    <dbReference type="NCBI Taxonomy" id="421621"/>
    <lineage>
        <taxon>Bacteria</taxon>
        <taxon>Pseudomonadati</taxon>
        <taxon>Bacteroidota</taxon>
        <taxon>Flavobacteriia</taxon>
        <taxon>Flavobacteriales</taxon>
        <taxon>Flavobacteriaceae</taxon>
        <taxon>Flavivirga</taxon>
    </lineage>
</organism>
<accession>A0ABU7XX88</accession>
<protein>
    <submittedName>
        <fullName evidence="1">Uncharacterized protein</fullName>
    </submittedName>
</protein>
<comment type="caution">
    <text evidence="1">The sequence shown here is derived from an EMBL/GenBank/DDBJ whole genome shotgun (WGS) entry which is preliminary data.</text>
</comment>
<dbReference type="RefSeq" id="WP_303307416.1">
    <property type="nucleotide sequence ID" value="NZ_JAODOP010000004.1"/>
</dbReference>
<proteinExistence type="predicted"/>
<gene>
    <name evidence="1" type="ORF">N1F79_18515</name>
</gene>
<evidence type="ECO:0000313" key="1">
    <source>
        <dbReference type="EMBL" id="MEF3835123.1"/>
    </source>
</evidence>